<dbReference type="PANTHER" id="PTHR22617">
    <property type="entry name" value="CHEMOTAXIS SENSOR HISTIDINE KINASE-RELATED"/>
    <property type="match status" value="1"/>
</dbReference>
<evidence type="ECO:0000313" key="2">
    <source>
        <dbReference type="EMBL" id="OIQ89735.1"/>
    </source>
</evidence>
<accession>A0A1J5RCJ0</accession>
<dbReference type="GO" id="GO:0007165">
    <property type="term" value="P:signal transduction"/>
    <property type="evidence" value="ECO:0007669"/>
    <property type="project" value="InterPro"/>
</dbReference>
<organism evidence="2">
    <name type="scientific">mine drainage metagenome</name>
    <dbReference type="NCBI Taxonomy" id="410659"/>
    <lineage>
        <taxon>unclassified sequences</taxon>
        <taxon>metagenomes</taxon>
        <taxon>ecological metagenomes</taxon>
    </lineage>
</organism>
<dbReference type="SUPFAM" id="SSF50341">
    <property type="entry name" value="CheW-like"/>
    <property type="match status" value="1"/>
</dbReference>
<dbReference type="GO" id="GO:0006935">
    <property type="term" value="P:chemotaxis"/>
    <property type="evidence" value="ECO:0007669"/>
    <property type="project" value="InterPro"/>
</dbReference>
<sequence length="875" mass="97793">MRKHQKANVKTNLGQLSRFMSGLFPDQKRLTEIQAVYDNLTLLGQLLGAGTDITRMREDFSSLASVLLDQLAKEHYKKATLNLSSCARVAIDVLTRNLFERTADIGFLATDSEICAFAEAVEADMEARHDPQWQSELRSRFTEYVQKYSVYHNIILLSPQGEVLVQHDGNNPATLTTDRFLAEALTTEAGYVEVLRRTDLLPGDDSPLIYAYRVMSGDGSHPVGVLCLCFRLQDECQRIFESLVSEDDWTIITLLDASGRIIASSDPYQFPVGVQIEPASDDDCRIIRFAGREYLATTRPTHGYQGYSGPGWLGHAMAPLNHAFEMSEAHELERVPDDFLNCVLETSTLFSQDLRDIPVKAARIQQELNRAVWNGNIWLARESAAHNADFAKVLLREIGSTGIRTRNVYSESTTNLYKTVVSSVLFDCETQSALAIDIMDRNLYERANDCRWWALTRIFREELSRIDPSDREQRRRLTEVLKKINSLYTVYSNLVLFDQSGRVVAVSDPAYNDWIGKPLTESWVRPTLGLRDTQSYAASRFSASALYAGEHTYVFTAAVREPGGTDPVGGIAIVFDSTPQFQAMLHDALPRQAGGALVPGAFAVFAERDGRVICSTDPELVPGTKMVIGYEFFNLQHGESYANIIEHNGCYYAVGSCMSAGYREYKSAEDANQNDVVALIFSPLSDRLIDAESLHSLRDIAVDTYALRQTKGADTVDIASFYIGKNWYGIRTSSVVEAIDDDRLTPMPGAPDLVEGCLMYNDQALTIFNLSAIVSPHRPGEERRSRRDPLTSKRQVLILHSPQNDQVRFGILVDNLGDITEIPTSQIESIPGMLSDGNSLLESLVKPREDNAERRILMVLSVEKVFARLSEKEFA</sequence>
<gene>
    <name evidence="2" type="ORF">GALL_283510</name>
</gene>
<comment type="caution">
    <text evidence="2">The sequence shown here is derived from an EMBL/GenBank/DDBJ whole genome shotgun (WGS) entry which is preliminary data.</text>
</comment>
<dbReference type="InterPro" id="IPR002545">
    <property type="entry name" value="CheW-lke_dom"/>
</dbReference>
<dbReference type="SMART" id="SM00260">
    <property type="entry name" value="CheW"/>
    <property type="match status" value="1"/>
</dbReference>
<dbReference type="Pfam" id="PF01584">
    <property type="entry name" value="CheW"/>
    <property type="match status" value="1"/>
</dbReference>
<dbReference type="GO" id="GO:0005829">
    <property type="term" value="C:cytosol"/>
    <property type="evidence" value="ECO:0007669"/>
    <property type="project" value="TreeGrafter"/>
</dbReference>
<feature type="domain" description="CheW-like" evidence="1">
    <location>
        <begin position="715"/>
        <end position="871"/>
    </location>
</feature>
<dbReference type="InterPro" id="IPR036061">
    <property type="entry name" value="CheW-like_dom_sf"/>
</dbReference>
<protein>
    <submittedName>
        <fullName evidence="2">CheW-like domain protein</fullName>
    </submittedName>
</protein>
<dbReference type="EMBL" id="MLJW01000317">
    <property type="protein sequence ID" value="OIQ89735.1"/>
    <property type="molecule type" value="Genomic_DNA"/>
</dbReference>
<dbReference type="PROSITE" id="PS50851">
    <property type="entry name" value="CHEW"/>
    <property type="match status" value="1"/>
</dbReference>
<dbReference type="InterPro" id="IPR039315">
    <property type="entry name" value="CheW"/>
</dbReference>
<name>A0A1J5RCJ0_9ZZZZ</name>
<proteinExistence type="predicted"/>
<dbReference type="Gene3D" id="2.40.50.180">
    <property type="entry name" value="CheA-289, Domain 4"/>
    <property type="match status" value="1"/>
</dbReference>
<dbReference type="Gene3D" id="2.30.30.40">
    <property type="entry name" value="SH3 Domains"/>
    <property type="match status" value="1"/>
</dbReference>
<evidence type="ECO:0000259" key="1">
    <source>
        <dbReference type="PROSITE" id="PS50851"/>
    </source>
</evidence>
<dbReference type="PANTHER" id="PTHR22617:SF23">
    <property type="entry name" value="CHEMOTAXIS PROTEIN CHEW"/>
    <property type="match status" value="1"/>
</dbReference>
<dbReference type="AlphaFoldDB" id="A0A1J5RCJ0"/>
<reference evidence="2" key="1">
    <citation type="submission" date="2016-10" db="EMBL/GenBank/DDBJ databases">
        <title>Sequence of Gallionella enrichment culture.</title>
        <authorList>
            <person name="Poehlein A."/>
            <person name="Muehling M."/>
            <person name="Daniel R."/>
        </authorList>
    </citation>
    <scope>NUCLEOTIDE SEQUENCE</scope>
</reference>